<dbReference type="EMBL" id="QRIM01000001">
    <property type="protein sequence ID" value="RHG63073.1"/>
    <property type="molecule type" value="Genomic_DNA"/>
</dbReference>
<evidence type="ECO:0000313" key="1">
    <source>
        <dbReference type="EMBL" id="RGT89473.1"/>
    </source>
</evidence>
<accession>A0A412QEV9</accession>
<evidence type="ECO:0000313" key="4">
    <source>
        <dbReference type="Proteomes" id="UP000286595"/>
    </source>
</evidence>
<name>A0A412QEV9_9FIRM</name>
<dbReference type="Proteomes" id="UP000283360">
    <property type="component" value="Unassembled WGS sequence"/>
</dbReference>
<evidence type="ECO:0000313" key="3">
    <source>
        <dbReference type="Proteomes" id="UP000283360"/>
    </source>
</evidence>
<reference evidence="3 4" key="1">
    <citation type="submission" date="2018-08" db="EMBL/GenBank/DDBJ databases">
        <title>A genome reference for cultivated species of the human gut microbiota.</title>
        <authorList>
            <person name="Zou Y."/>
            <person name="Xue W."/>
            <person name="Luo G."/>
        </authorList>
    </citation>
    <scope>NUCLEOTIDE SEQUENCE [LARGE SCALE GENOMIC DNA]</scope>
    <source>
        <strain evidence="1 3">AF18-12LB</strain>
        <strain evidence="2 4">AM22-12LB</strain>
    </source>
</reference>
<dbReference type="Proteomes" id="UP000286595">
    <property type="component" value="Unassembled WGS sequence"/>
</dbReference>
<protein>
    <submittedName>
        <fullName evidence="1">Uncharacterized protein</fullName>
    </submittedName>
</protein>
<comment type="caution">
    <text evidence="1">The sequence shown here is derived from an EMBL/GenBank/DDBJ whole genome shotgun (WGS) entry which is preliminary data.</text>
</comment>
<gene>
    <name evidence="2" type="ORF">DW252_01470</name>
    <name evidence="1" type="ORF">DWX03_09410</name>
</gene>
<evidence type="ECO:0000313" key="2">
    <source>
        <dbReference type="EMBL" id="RHG63073.1"/>
    </source>
</evidence>
<sequence>MKFMPDLQFCKELPEIKPGEYRLKYDLTLRASPGLGTALCRGNYHWESCLKAESKVYICRIRYLSRSVWGLIENTGWICLYMNHKWLITTIA</sequence>
<keyword evidence="3" id="KW-1185">Reference proteome</keyword>
<dbReference type="AlphaFoldDB" id="A0A412QEV9"/>
<dbReference type="EMBL" id="QRXJ01000011">
    <property type="protein sequence ID" value="RGT89473.1"/>
    <property type="molecule type" value="Genomic_DNA"/>
</dbReference>
<proteinExistence type="predicted"/>
<organism evidence="1 3">
    <name type="scientific">Coprococcus comes</name>
    <dbReference type="NCBI Taxonomy" id="410072"/>
    <lineage>
        <taxon>Bacteria</taxon>
        <taxon>Bacillati</taxon>
        <taxon>Bacillota</taxon>
        <taxon>Clostridia</taxon>
        <taxon>Lachnospirales</taxon>
        <taxon>Lachnospiraceae</taxon>
        <taxon>Coprococcus</taxon>
    </lineage>
</organism>